<name>A0A916YAU1_9HYPH</name>
<dbReference type="InterPro" id="IPR005039">
    <property type="entry name" value="Ant_C"/>
</dbReference>
<dbReference type="AlphaFoldDB" id="A0A916YAU1"/>
<dbReference type="EMBL" id="BMJJ01000014">
    <property type="protein sequence ID" value="GGD38282.1"/>
    <property type="molecule type" value="Genomic_DNA"/>
</dbReference>
<dbReference type="GO" id="GO:0003677">
    <property type="term" value="F:DNA binding"/>
    <property type="evidence" value="ECO:0007669"/>
    <property type="project" value="InterPro"/>
</dbReference>
<dbReference type="NCBIfam" id="TIGR02681">
    <property type="entry name" value="phage_pRha"/>
    <property type="match status" value="1"/>
</dbReference>
<feature type="coiled-coil region" evidence="1">
    <location>
        <begin position="89"/>
        <end position="123"/>
    </location>
</feature>
<accession>A0A916YAU1</accession>
<sequence>MHCSKEFRAANYNETMISGTFGAVKRSSPIIEMTKDGFAFLVMGFRGEKAAKFKEDYIAEFNRKEEELRSMYLPAEIDLDDSYQRDMLALRLLSRVDQSERRAKQLEAQVQVAQLQITEVKAEVEVVSTQLAIAAPKAEVHDRIVKTKKLMLARDVAALLSVMEKDVFAAMSQAGWTHKVKRDGSWHAYAAARKSGYVQYKFGHTPTGVPTETVCITGRGLTRLATMMGSKVSQLDLLSSIGHLHQ</sequence>
<reference evidence="3" key="1">
    <citation type="journal article" date="2014" name="Int. J. Syst. Evol. Microbiol.">
        <title>Complete genome sequence of Corynebacterium casei LMG S-19264T (=DSM 44701T), isolated from a smear-ripened cheese.</title>
        <authorList>
            <consortium name="US DOE Joint Genome Institute (JGI-PGF)"/>
            <person name="Walter F."/>
            <person name="Albersmeier A."/>
            <person name="Kalinowski J."/>
            <person name="Ruckert C."/>
        </authorList>
    </citation>
    <scope>NUCLEOTIDE SEQUENCE</scope>
    <source>
        <strain evidence="3">CGMCC 1.15493</strain>
    </source>
</reference>
<keyword evidence="4" id="KW-1185">Reference proteome</keyword>
<dbReference type="RefSeq" id="WP_188854812.1">
    <property type="nucleotide sequence ID" value="NZ_BMJJ01000014.1"/>
</dbReference>
<dbReference type="Pfam" id="PF03374">
    <property type="entry name" value="ANT"/>
    <property type="match status" value="1"/>
</dbReference>
<evidence type="ECO:0000259" key="2">
    <source>
        <dbReference type="Pfam" id="PF03374"/>
    </source>
</evidence>
<keyword evidence="1" id="KW-0175">Coiled coil</keyword>
<organism evidence="3 4">
    <name type="scientific">Aureimonas glaciei</name>
    <dbReference type="NCBI Taxonomy" id="1776957"/>
    <lineage>
        <taxon>Bacteria</taxon>
        <taxon>Pseudomonadati</taxon>
        <taxon>Pseudomonadota</taxon>
        <taxon>Alphaproteobacteria</taxon>
        <taxon>Hyphomicrobiales</taxon>
        <taxon>Aurantimonadaceae</taxon>
        <taxon>Aureimonas</taxon>
    </lineage>
</organism>
<dbReference type="InterPro" id="IPR014054">
    <property type="entry name" value="Phage_regulatory_Rha"/>
</dbReference>
<reference evidence="3" key="2">
    <citation type="submission" date="2020-09" db="EMBL/GenBank/DDBJ databases">
        <authorList>
            <person name="Sun Q."/>
            <person name="Zhou Y."/>
        </authorList>
    </citation>
    <scope>NUCLEOTIDE SEQUENCE</scope>
    <source>
        <strain evidence="3">CGMCC 1.15493</strain>
    </source>
</reference>
<dbReference type="Pfam" id="PF09669">
    <property type="entry name" value="Phage_pRha"/>
    <property type="match status" value="1"/>
</dbReference>
<evidence type="ECO:0000313" key="4">
    <source>
        <dbReference type="Proteomes" id="UP000613160"/>
    </source>
</evidence>
<protein>
    <recommendedName>
        <fullName evidence="2">Antirepressor protein C-terminal domain-containing protein</fullName>
    </recommendedName>
</protein>
<feature type="domain" description="Antirepressor protein C-terminal" evidence="2">
    <location>
        <begin position="129"/>
        <end position="228"/>
    </location>
</feature>
<evidence type="ECO:0000256" key="1">
    <source>
        <dbReference type="SAM" id="Coils"/>
    </source>
</evidence>
<gene>
    <name evidence="3" type="ORF">GCM10011335_46270</name>
</gene>
<evidence type="ECO:0000313" key="3">
    <source>
        <dbReference type="EMBL" id="GGD38282.1"/>
    </source>
</evidence>
<dbReference type="Proteomes" id="UP000613160">
    <property type="component" value="Unassembled WGS sequence"/>
</dbReference>
<proteinExistence type="predicted"/>
<comment type="caution">
    <text evidence="3">The sequence shown here is derived from an EMBL/GenBank/DDBJ whole genome shotgun (WGS) entry which is preliminary data.</text>
</comment>